<dbReference type="PANTHER" id="PTHR33121:SF70">
    <property type="entry name" value="SIGNALING PROTEIN YKOW"/>
    <property type="match status" value="1"/>
</dbReference>
<name>A0AAQ1MFK8_9FIRM</name>
<dbReference type="CDD" id="cd01948">
    <property type="entry name" value="EAL"/>
    <property type="match status" value="1"/>
</dbReference>
<organism evidence="5 6">
    <name type="scientific">Bittarella massiliensis</name>
    <name type="common">ex Durand et al. 2017</name>
    <dbReference type="NCBI Taxonomy" id="1720313"/>
    <lineage>
        <taxon>Bacteria</taxon>
        <taxon>Bacillati</taxon>
        <taxon>Bacillota</taxon>
        <taxon>Clostridia</taxon>
        <taxon>Eubacteriales</taxon>
        <taxon>Oscillospiraceae</taxon>
        <taxon>Bittarella (ex Durand et al. 2017)</taxon>
    </lineage>
</organism>
<gene>
    <name evidence="4" type="ORF">GT747_08495</name>
    <name evidence="5" type="ORF">SAMN05444424_2570</name>
</gene>
<keyword evidence="1" id="KW-0812">Transmembrane</keyword>
<dbReference type="GO" id="GO:0071111">
    <property type="term" value="F:cyclic-guanylate-specific phosphodiesterase activity"/>
    <property type="evidence" value="ECO:0007669"/>
    <property type="project" value="InterPro"/>
</dbReference>
<dbReference type="RefSeq" id="WP_021659862.1">
    <property type="nucleotide sequence ID" value="NZ_FQVY01000004.1"/>
</dbReference>
<evidence type="ECO:0000313" key="4">
    <source>
        <dbReference type="EMBL" id="MZL69791.1"/>
    </source>
</evidence>
<dbReference type="InterPro" id="IPR000160">
    <property type="entry name" value="GGDEF_dom"/>
</dbReference>
<dbReference type="CDD" id="cd01949">
    <property type="entry name" value="GGDEF"/>
    <property type="match status" value="1"/>
</dbReference>
<dbReference type="SUPFAM" id="SSF141868">
    <property type="entry name" value="EAL domain-like"/>
    <property type="match status" value="1"/>
</dbReference>
<dbReference type="SUPFAM" id="SSF55073">
    <property type="entry name" value="Nucleotide cyclase"/>
    <property type="match status" value="1"/>
</dbReference>
<dbReference type="Pfam" id="PF00563">
    <property type="entry name" value="EAL"/>
    <property type="match status" value="1"/>
</dbReference>
<dbReference type="Proteomes" id="UP000474718">
    <property type="component" value="Unassembled WGS sequence"/>
</dbReference>
<reference evidence="6" key="1">
    <citation type="submission" date="2016-11" db="EMBL/GenBank/DDBJ databases">
        <authorList>
            <person name="Jaros S."/>
            <person name="Januszkiewicz K."/>
            <person name="Wedrychowicz H."/>
        </authorList>
    </citation>
    <scope>NUCLEOTIDE SEQUENCE [LARGE SCALE GENOMIC DNA]</scope>
    <source>
        <strain evidence="6">DSM 4029</strain>
    </source>
</reference>
<dbReference type="InterPro" id="IPR050706">
    <property type="entry name" value="Cyclic-di-GMP_PDE-like"/>
</dbReference>
<reference evidence="5" key="2">
    <citation type="submission" date="2016-11" db="EMBL/GenBank/DDBJ databases">
        <authorList>
            <person name="Varghese N."/>
            <person name="Submissions S."/>
        </authorList>
    </citation>
    <scope>NUCLEOTIDE SEQUENCE</scope>
    <source>
        <strain evidence="5">DSM 4029</strain>
    </source>
</reference>
<dbReference type="SMART" id="SM00052">
    <property type="entry name" value="EAL"/>
    <property type="match status" value="1"/>
</dbReference>
<evidence type="ECO:0000259" key="3">
    <source>
        <dbReference type="PROSITE" id="PS50887"/>
    </source>
</evidence>
<feature type="domain" description="GGDEF" evidence="3">
    <location>
        <begin position="600"/>
        <end position="734"/>
    </location>
</feature>
<dbReference type="PANTHER" id="PTHR33121">
    <property type="entry name" value="CYCLIC DI-GMP PHOSPHODIESTERASE PDEF"/>
    <property type="match status" value="1"/>
</dbReference>
<dbReference type="InterPro" id="IPR029787">
    <property type="entry name" value="Nucleotide_cyclase"/>
</dbReference>
<evidence type="ECO:0000313" key="7">
    <source>
        <dbReference type="Proteomes" id="UP000474718"/>
    </source>
</evidence>
<dbReference type="EMBL" id="WWVX01000005">
    <property type="protein sequence ID" value="MZL69791.1"/>
    <property type="molecule type" value="Genomic_DNA"/>
</dbReference>
<dbReference type="InterPro" id="IPR043128">
    <property type="entry name" value="Rev_trsase/Diguanyl_cyclase"/>
</dbReference>
<feature type="domain" description="EAL" evidence="2">
    <location>
        <begin position="743"/>
        <end position="993"/>
    </location>
</feature>
<dbReference type="AlphaFoldDB" id="A0AAQ1MFK8"/>
<keyword evidence="1" id="KW-0472">Membrane</keyword>
<accession>A0AAQ1MFK8</accession>
<sequence>MKAGRKRSGRTILQKMLIPVTAIVLAQAALYAVVFLQGGVLSHTDANAYDILGERTINRQLYLENEMVHRWSNVKEHETAILSSVEETLKAQGATLGDIATDAALNAQILDGLSDSLVYMLRKNGVTGAFVVLDGVGVQGDESGQSRAGLYLRDLDPVNNSSGVSDILMERGMPTTSRRMGIPLDSYWRADFLFTGEEGRADEQFFLAPLNAARASTNRESSNFGYWSPAFSLSGQDGQVITYSIPLIASDGTVFGVMGVDITQSYLTSLMNYEELGVDHSGAYILAVTDKEGQQFQTVFSSGSLYQVKFGVSQEIVGKKSEHKNISTFTRTGEGGKSDLYGSVQPFSLYNTNTPFEGQQWVLIGLCEGDTLLQFSHQIRQIIYLCTVAALLLGILGAVLASRMVAKPITALVQDLKRSDPNKPIKLKKLDIEEIDQLTISIENLSNAAAESASKFGQIISTTNIPVGVFEYAPQAPSVFCSTNIFPILGWPQEEQVDGRLPREVFEQRMQALQECLVEDGEEGLLYRLPSGPEGERWVRLTFLKEGGQILGAITDVSKDMAEKRKIEYERDYDILTNLYNRRAFAANMERLFETPEVLGTAALLMWDLDNLKFVNDNYGHDSGDRYIEAFARCLSAFLSEQSLVARRSGDEFYVFLYGYQSKEKIRQIIRKVWMQIGHTTFPLAGKDFKIRVSGGLAWYPDDASSYEDLIRYADFAMYSVKHSEKGSIQEFERTSYQADSFLVRGQEELNRLIDHRLVRFAYQPVLEVATGSVYGYELLMRSQVEALRSPVDVLRIARAQSKLYQIERLTWFEAMASFSQQVKAGQIGPNERAFVNSIASQSLTGSDITALEDLYGPYLERVVMEITEQEPWDNERTRFKIRTAKRWGGQLAIDDFGSGYNSESLLIFLSPDIVKVDIAIVHDIDRDGDRLSLLENLLSYAHSRGIKVLAEGVETRAEMETLVARGVDYLQGYYVARPQLEIAPVEPDVLRAIQAAREKIR</sequence>
<dbReference type="SMART" id="SM00267">
    <property type="entry name" value="GGDEF"/>
    <property type="match status" value="1"/>
</dbReference>
<evidence type="ECO:0000313" key="6">
    <source>
        <dbReference type="Proteomes" id="UP000184089"/>
    </source>
</evidence>
<reference evidence="4 7" key="3">
    <citation type="journal article" date="2019" name="Nat. Med.">
        <title>A library of human gut bacterial isolates paired with longitudinal multiomics data enables mechanistic microbiome research.</title>
        <authorList>
            <person name="Poyet M."/>
            <person name="Groussin M."/>
            <person name="Gibbons S.M."/>
            <person name="Avila-Pacheco J."/>
            <person name="Jiang X."/>
            <person name="Kearney S.M."/>
            <person name="Perrotta A.R."/>
            <person name="Berdy B."/>
            <person name="Zhao S."/>
            <person name="Lieberman T.D."/>
            <person name="Swanson P.K."/>
            <person name="Smith M."/>
            <person name="Roesemann S."/>
            <person name="Alexander J.E."/>
            <person name="Rich S.A."/>
            <person name="Livny J."/>
            <person name="Vlamakis H."/>
            <person name="Clish C."/>
            <person name="Bullock K."/>
            <person name="Deik A."/>
            <person name="Scott J."/>
            <person name="Pierce K.A."/>
            <person name="Xavier R.J."/>
            <person name="Alm E.J."/>
        </authorList>
    </citation>
    <scope>NUCLEOTIDE SEQUENCE [LARGE SCALE GENOMIC DNA]</scope>
    <source>
        <strain evidence="4 7">BIOML-A2</strain>
    </source>
</reference>
<feature type="transmembrane region" description="Helical" evidence="1">
    <location>
        <begin position="12"/>
        <end position="36"/>
    </location>
</feature>
<dbReference type="PROSITE" id="PS50883">
    <property type="entry name" value="EAL"/>
    <property type="match status" value="1"/>
</dbReference>
<dbReference type="NCBIfam" id="TIGR00254">
    <property type="entry name" value="GGDEF"/>
    <property type="match status" value="1"/>
</dbReference>
<evidence type="ECO:0000313" key="5">
    <source>
        <dbReference type="EMBL" id="SHG49808.1"/>
    </source>
</evidence>
<dbReference type="PROSITE" id="PS50887">
    <property type="entry name" value="GGDEF"/>
    <property type="match status" value="1"/>
</dbReference>
<dbReference type="Gene3D" id="3.30.70.270">
    <property type="match status" value="1"/>
</dbReference>
<protein>
    <submittedName>
        <fullName evidence="5">Diguanylate cyclase/phosphodiesterase</fullName>
    </submittedName>
    <submittedName>
        <fullName evidence="4">EAL domain-containing protein</fullName>
    </submittedName>
</protein>
<dbReference type="InterPro" id="IPR001633">
    <property type="entry name" value="EAL_dom"/>
</dbReference>
<proteinExistence type="predicted"/>
<dbReference type="Pfam" id="PF00990">
    <property type="entry name" value="GGDEF"/>
    <property type="match status" value="1"/>
</dbReference>
<keyword evidence="1" id="KW-1133">Transmembrane helix</keyword>
<keyword evidence="7" id="KW-1185">Reference proteome</keyword>
<dbReference type="EMBL" id="FQVY01000004">
    <property type="protein sequence ID" value="SHG49808.1"/>
    <property type="molecule type" value="Genomic_DNA"/>
</dbReference>
<evidence type="ECO:0000256" key="1">
    <source>
        <dbReference type="SAM" id="Phobius"/>
    </source>
</evidence>
<dbReference type="InterPro" id="IPR035919">
    <property type="entry name" value="EAL_sf"/>
</dbReference>
<dbReference type="Proteomes" id="UP000184089">
    <property type="component" value="Unassembled WGS sequence"/>
</dbReference>
<comment type="caution">
    <text evidence="5">The sequence shown here is derived from an EMBL/GenBank/DDBJ whole genome shotgun (WGS) entry which is preliminary data.</text>
</comment>
<dbReference type="Gene3D" id="3.20.20.450">
    <property type="entry name" value="EAL domain"/>
    <property type="match status" value="1"/>
</dbReference>
<evidence type="ECO:0000259" key="2">
    <source>
        <dbReference type="PROSITE" id="PS50883"/>
    </source>
</evidence>